<evidence type="ECO:0000256" key="1">
    <source>
        <dbReference type="SAM" id="Phobius"/>
    </source>
</evidence>
<sequence>MGKKLYRIIRGVLKHIYNILQKAVPKKYFLSLSFMAMYIANSITVNFFQKRYGFNKINSFPVKDEKEDVLFILGSGSSVNLYTERQWELISNHHSVGFNFWLIHEFIPSFYVYEENLNKDRNQIFYNLLNMKKHHFQNVPIIVKDVEYKGLSVDQIPSELKKDVYLSTELTVGCDEENLKDFFIQGHRFMGNINKNGLNAILKKSGTLSYLIFLAEQLKYKKIVLCGIDLNDSKYFYDLDKYKEEYDIPTNYKDVEGKHPTNQKTNGNVPMEDIIYSINENILKPQGIKLYVGSKTSALFPKLPYYFEGI</sequence>
<proteinExistence type="predicted"/>
<dbReference type="AlphaFoldDB" id="A0A926RZN9"/>
<comment type="caution">
    <text evidence="2">The sequence shown here is derived from an EMBL/GenBank/DDBJ whole genome shotgun (WGS) entry which is preliminary data.</text>
</comment>
<evidence type="ECO:0000313" key="2">
    <source>
        <dbReference type="EMBL" id="MBD1383015.1"/>
    </source>
</evidence>
<dbReference type="EMBL" id="JACXAI010000041">
    <property type="protein sequence ID" value="MBD1383015.1"/>
    <property type="molecule type" value="Genomic_DNA"/>
</dbReference>
<organism evidence="2 3">
    <name type="scientific">Metabacillus arenae</name>
    <dbReference type="NCBI Taxonomy" id="2771434"/>
    <lineage>
        <taxon>Bacteria</taxon>
        <taxon>Bacillati</taxon>
        <taxon>Bacillota</taxon>
        <taxon>Bacilli</taxon>
        <taxon>Bacillales</taxon>
        <taxon>Bacillaceae</taxon>
        <taxon>Metabacillus</taxon>
    </lineage>
</organism>
<gene>
    <name evidence="2" type="ORF">IC621_22700</name>
</gene>
<keyword evidence="1" id="KW-0812">Transmembrane</keyword>
<reference evidence="2" key="1">
    <citation type="submission" date="2020-09" db="EMBL/GenBank/DDBJ databases">
        <title>A novel bacterium of genus Bacillus, isolated from South China Sea.</title>
        <authorList>
            <person name="Huang H."/>
            <person name="Mo K."/>
            <person name="Hu Y."/>
        </authorList>
    </citation>
    <scope>NUCLEOTIDE SEQUENCE</scope>
    <source>
        <strain evidence="2">IB182487</strain>
    </source>
</reference>
<dbReference type="Gene3D" id="3.90.1480.10">
    <property type="entry name" value="Alpha-2,3-sialyltransferase"/>
    <property type="match status" value="1"/>
</dbReference>
<accession>A0A926RZN9</accession>
<feature type="transmembrane region" description="Helical" evidence="1">
    <location>
        <begin position="28"/>
        <end position="48"/>
    </location>
</feature>
<dbReference type="RefSeq" id="WP_191161768.1">
    <property type="nucleotide sequence ID" value="NZ_JACXAI010000041.1"/>
</dbReference>
<protein>
    <submittedName>
        <fullName evidence="2">Uncharacterized protein</fullName>
    </submittedName>
</protein>
<dbReference type="Proteomes" id="UP000626844">
    <property type="component" value="Unassembled WGS sequence"/>
</dbReference>
<name>A0A926RZN9_9BACI</name>
<evidence type="ECO:0000313" key="3">
    <source>
        <dbReference type="Proteomes" id="UP000626844"/>
    </source>
</evidence>
<keyword evidence="1" id="KW-0472">Membrane</keyword>
<keyword evidence="1" id="KW-1133">Transmembrane helix</keyword>
<keyword evidence="3" id="KW-1185">Reference proteome</keyword>